<dbReference type="EMBL" id="CP074133">
    <property type="protein sequence ID" value="QUX24573.1"/>
    <property type="molecule type" value="Genomic_DNA"/>
</dbReference>
<proteinExistence type="predicted"/>
<accession>A0ABX8BS32</accession>
<feature type="compositionally biased region" description="Low complexity" evidence="1">
    <location>
        <begin position="202"/>
        <end position="222"/>
    </location>
</feature>
<name>A0ABX8BS32_9ACTN</name>
<sequence>MVVDAVRTYLDAASGLTELSRKEAVAAAKVLLRAGGAGAPAAEQEPGGTPPRVGRTIQALAGELLETSRANREALAELVRSEVEHRLERMDVVPRSEHERLVRRVAELERRLAARSGRERVPSVPAVEVRAVEVEEVPAAAVAAVATAVADPAPDGAAGQDAPEAPEAPVDAESPDGAAAAEPAREDGADGDAEEAGKKPAAKAGAAKPAAKGGRARAGAAKRTTKSRSATKK</sequence>
<reference evidence="2 3" key="1">
    <citation type="submission" date="2021-05" db="EMBL/GenBank/DDBJ databases">
        <title>Direct Submission.</title>
        <authorList>
            <person name="Li K."/>
            <person name="Gao J."/>
        </authorList>
    </citation>
    <scope>NUCLEOTIDE SEQUENCE [LARGE SCALE GENOMIC DNA]</scope>
    <source>
        <strain evidence="2 3">Mg02</strain>
    </source>
</reference>
<feature type="region of interest" description="Disordered" evidence="1">
    <location>
        <begin position="152"/>
        <end position="233"/>
    </location>
</feature>
<evidence type="ECO:0000256" key="1">
    <source>
        <dbReference type="SAM" id="MobiDB-lite"/>
    </source>
</evidence>
<evidence type="ECO:0000313" key="3">
    <source>
        <dbReference type="Proteomes" id="UP000676079"/>
    </source>
</evidence>
<dbReference type="RefSeq" id="WP_220559999.1">
    <property type="nucleotide sequence ID" value="NZ_CP074133.1"/>
</dbReference>
<feature type="compositionally biased region" description="Basic residues" evidence="1">
    <location>
        <begin position="223"/>
        <end position="233"/>
    </location>
</feature>
<keyword evidence="3" id="KW-1185">Reference proteome</keyword>
<evidence type="ECO:0000313" key="2">
    <source>
        <dbReference type="EMBL" id="QUX24573.1"/>
    </source>
</evidence>
<protein>
    <submittedName>
        <fullName evidence="2">Membrane fusogenic activity family protein</fullName>
    </submittedName>
</protein>
<feature type="compositionally biased region" description="Low complexity" evidence="1">
    <location>
        <begin position="152"/>
        <end position="182"/>
    </location>
</feature>
<organism evidence="2 3">
    <name type="scientific">Nocardiopsis changdeensis</name>
    <dbReference type="NCBI Taxonomy" id="2831969"/>
    <lineage>
        <taxon>Bacteria</taxon>
        <taxon>Bacillati</taxon>
        <taxon>Actinomycetota</taxon>
        <taxon>Actinomycetes</taxon>
        <taxon>Streptosporangiales</taxon>
        <taxon>Nocardiopsidaceae</taxon>
        <taxon>Nocardiopsis</taxon>
    </lineage>
</organism>
<gene>
    <name evidence="2" type="ORF">KGD84_10050</name>
</gene>
<dbReference type="Proteomes" id="UP000676079">
    <property type="component" value="Chromosome"/>
</dbReference>